<reference evidence="2 3" key="1">
    <citation type="submission" date="2024-09" db="EMBL/GenBank/DDBJ databases">
        <title>Floridaenema gen nov. (Aerosakkonemataceae, Aerosakkonematales ord. nov., Cyanobacteria) from benthic tropical and subtropical fresh waters, with the description of four new species.</title>
        <authorList>
            <person name="Moretto J.A."/>
            <person name="Berthold D.E."/>
            <person name="Lefler F.W."/>
            <person name="Huang I.-S."/>
            <person name="Laughinghouse H. IV."/>
        </authorList>
    </citation>
    <scope>NUCLEOTIDE SEQUENCE [LARGE SCALE GENOMIC DNA]</scope>
    <source>
        <strain evidence="2 3">BLCC-F154</strain>
    </source>
</reference>
<dbReference type="RefSeq" id="WP_413257640.1">
    <property type="nucleotide sequence ID" value="NZ_JBHFNS010000054.1"/>
</dbReference>
<dbReference type="EMBL" id="JBHFNS010000054">
    <property type="protein sequence ID" value="MFB2936139.1"/>
    <property type="molecule type" value="Genomic_DNA"/>
</dbReference>
<keyword evidence="3" id="KW-1185">Reference proteome</keyword>
<comment type="caution">
    <text evidence="2">The sequence shown here is derived from an EMBL/GenBank/DDBJ whole genome shotgun (WGS) entry which is preliminary data.</text>
</comment>
<protein>
    <submittedName>
        <fullName evidence="2">Transposase</fullName>
    </submittedName>
</protein>
<dbReference type="InterPro" id="IPR001959">
    <property type="entry name" value="Transposase"/>
</dbReference>
<sequence length="43" mass="5365">MSRQEKGSNSYKRQQNNIARIHQRIQRQRKDFHYKTAHQLVRK</sequence>
<name>A0ABV4YBE1_9CYAN</name>
<feature type="non-terminal residue" evidence="2">
    <location>
        <position position="43"/>
    </location>
</feature>
<dbReference type="Pfam" id="PF01385">
    <property type="entry name" value="OrfB_IS605"/>
    <property type="match status" value="1"/>
</dbReference>
<proteinExistence type="predicted"/>
<evidence type="ECO:0000259" key="1">
    <source>
        <dbReference type="Pfam" id="PF01385"/>
    </source>
</evidence>
<feature type="domain" description="Probable transposase IS891/IS1136/IS1341" evidence="1">
    <location>
        <begin position="1"/>
        <end position="42"/>
    </location>
</feature>
<organism evidence="2 3">
    <name type="scientific">Floridaenema fluviatile BLCC-F154</name>
    <dbReference type="NCBI Taxonomy" id="3153640"/>
    <lineage>
        <taxon>Bacteria</taxon>
        <taxon>Bacillati</taxon>
        <taxon>Cyanobacteriota</taxon>
        <taxon>Cyanophyceae</taxon>
        <taxon>Oscillatoriophycideae</taxon>
        <taxon>Aerosakkonematales</taxon>
        <taxon>Aerosakkonemataceae</taxon>
        <taxon>Floridanema</taxon>
        <taxon>Floridanema fluviatile</taxon>
    </lineage>
</organism>
<dbReference type="Proteomes" id="UP001576776">
    <property type="component" value="Unassembled WGS sequence"/>
</dbReference>
<evidence type="ECO:0000313" key="2">
    <source>
        <dbReference type="EMBL" id="MFB2936139.1"/>
    </source>
</evidence>
<evidence type="ECO:0000313" key="3">
    <source>
        <dbReference type="Proteomes" id="UP001576776"/>
    </source>
</evidence>
<accession>A0ABV4YBE1</accession>
<gene>
    <name evidence="2" type="ORF">ACE1B6_12875</name>
</gene>